<dbReference type="InterPro" id="IPR000700">
    <property type="entry name" value="PAS-assoc_C"/>
</dbReference>
<dbReference type="PROSITE" id="PS50113">
    <property type="entry name" value="PAC"/>
    <property type="match status" value="2"/>
</dbReference>
<dbReference type="Gene3D" id="1.10.287.130">
    <property type="match status" value="1"/>
</dbReference>
<feature type="transmembrane region" description="Helical" evidence="11">
    <location>
        <begin position="20"/>
        <end position="43"/>
    </location>
</feature>
<dbReference type="InterPro" id="IPR001610">
    <property type="entry name" value="PAC"/>
</dbReference>
<evidence type="ECO:0000256" key="6">
    <source>
        <dbReference type="ARBA" id="ARBA00022989"/>
    </source>
</evidence>
<keyword evidence="7" id="KW-0902">Two-component regulatory system</keyword>
<dbReference type="Gene3D" id="3.30.450.350">
    <property type="entry name" value="CHASE domain"/>
    <property type="match status" value="1"/>
</dbReference>
<dbReference type="CDD" id="cd00130">
    <property type="entry name" value="PAS"/>
    <property type="match status" value="2"/>
</dbReference>
<dbReference type="PRINTS" id="PR00344">
    <property type="entry name" value="BCTRLSENSOR"/>
</dbReference>
<organism evidence="18 19">
    <name type="scientific">Ramlibacter aquaticus</name>
    <dbReference type="NCBI Taxonomy" id="2780094"/>
    <lineage>
        <taxon>Bacteria</taxon>
        <taxon>Pseudomonadati</taxon>
        <taxon>Pseudomonadota</taxon>
        <taxon>Betaproteobacteria</taxon>
        <taxon>Burkholderiales</taxon>
        <taxon>Comamonadaceae</taxon>
        <taxon>Ramlibacter</taxon>
    </lineage>
</organism>
<dbReference type="Pfam" id="PF00512">
    <property type="entry name" value="HisKA"/>
    <property type="match status" value="1"/>
</dbReference>
<dbReference type="SUPFAM" id="SSF52172">
    <property type="entry name" value="CheY-like"/>
    <property type="match status" value="2"/>
</dbReference>
<dbReference type="RefSeq" id="WP_193781091.1">
    <property type="nucleotide sequence ID" value="NZ_JADDOJ010000054.1"/>
</dbReference>
<feature type="domain" description="CHASE" evidence="16">
    <location>
        <begin position="153"/>
        <end position="248"/>
    </location>
</feature>
<dbReference type="InterPro" id="IPR003594">
    <property type="entry name" value="HATPase_dom"/>
</dbReference>
<evidence type="ECO:0000256" key="1">
    <source>
        <dbReference type="ARBA" id="ARBA00000085"/>
    </source>
</evidence>
<protein>
    <recommendedName>
        <fullName evidence="3">histidine kinase</fullName>
        <ecNumber evidence="3">2.7.13.3</ecNumber>
    </recommendedName>
</protein>
<dbReference type="InterPro" id="IPR008207">
    <property type="entry name" value="Sig_transdc_His_kin_Hpt_dom"/>
</dbReference>
<dbReference type="SMART" id="SM01079">
    <property type="entry name" value="CHASE"/>
    <property type="match status" value="1"/>
</dbReference>
<dbReference type="Gene3D" id="3.30.450.20">
    <property type="entry name" value="PAS domain"/>
    <property type="match status" value="2"/>
</dbReference>
<dbReference type="InterPro" id="IPR006189">
    <property type="entry name" value="CHASE_dom"/>
</dbReference>
<evidence type="ECO:0000313" key="19">
    <source>
        <dbReference type="Proteomes" id="UP000715965"/>
    </source>
</evidence>
<keyword evidence="5 11" id="KW-0812">Transmembrane</keyword>
<evidence type="ECO:0000259" key="15">
    <source>
        <dbReference type="PROSITE" id="PS50113"/>
    </source>
</evidence>
<dbReference type="Pfam" id="PF08448">
    <property type="entry name" value="PAS_4"/>
    <property type="match status" value="1"/>
</dbReference>
<dbReference type="CDD" id="cd17546">
    <property type="entry name" value="REC_hyHK_CKI1_RcsC-like"/>
    <property type="match status" value="2"/>
</dbReference>
<sequence>MTPSRALAGLARLQPRWLPGAAAAATTVLTVGLVLTAAVVVLVMRTLSAEAEAEFNRRVDVLRLQVEQPMRFIERGLLNARAAWVMSGHLDAHDLRTYVRARDSRGQFPGIRGVGVAVPVTRAGLPAFVETERAHAHPGYAVNSAGAGDLVLIRAVEPEESNRAALGFDFMSEPVRRTAVERAVATGEPTLTAPLRLVQDQAGRNAWLMFVPVYAGSPQTPAQRAQQLLGLVYVAVVIEEAIHSAVDLETQGMRLRVFEGRATDGDPLYDTRPATHEDMGMEPLVLTALRTLDVGGRALTLEFQTEPRLVAPSGGWVPLAITGAGAAVSGLLALIVWLALSGKDRALQLARDMNSDLDRMAGIVERTGGAAFSIDTAGVITWVNAGLAELTGRSQAELIGQPLRDTFARAMSSDHLHSLRLQLLGEGHCQFEISDQRPDGGSWAAHVQLQARRDEAGQLLGYEGVALDVAERKRIQDQLRASEHLVRAIADNLPARISYWDRELRCHFVNKRFCEVFGRPRHEVLGRTLDQLGSPEETHRTQTHFLSALQGLPQQYEATSTEPDGRRGSWQVHVIPDLDEDGEVNGLIVLASDVSELRAARDMALSTSEAKSRFLSSMSHEIRTPMNAVIGMLRLLQGTGLDSRQQDYVGKARSAATSLLGLLNDILDFSKIEAGRMELDCRPFRVDDLLRDVGIILAANVGDKDVELVYDVDPRLPQQLVGDDMRLRQILVNLGGNAVKFTESGIVALQLRMLHRSSRGVRLELAVEDSGIGMTLEEQDRLRGDFMQASGSTARNFGGTGLGLGICRRLAEMMGGKLMLQSTPGVGSRFSMVVTLPEASWDGAPVPPEEPPIDRVLIVDDNLVTRSALAAMARAQGWQPDTAASGEEAVRLVADQLPGTRGYDVILMDWHMPGIDGWEAARSIRALQDAAAARAPLLMMVTSQGRDMLAQRPTQEQALLDGFLVKPVTGSMLRDAVTQALSPQPPAAPEPRQVPLAGLRILVVEDNDINQEIARELLVSQGAHVDLAGNGEEALRRLSPSHWFDLVLMDIQMPVMDGLAATRLLRGDPVHAALPIIAMTANVLENDRLDCQAAGMNGHVSKPFELDDLVRVILAHVPARAIAVDLAVPAPAPVQPPAPLLDREAALQRLGDAALLQRLMPAFVQNLRQAAQSLPTWLLDSRTDEAVRCAHTLKGLAATMGAPRLSGAAAAAETQLLQGPGPDAAAALARMMSAIDETLEALD</sequence>
<dbReference type="Pfam" id="PF00072">
    <property type="entry name" value="Response_reg"/>
    <property type="match status" value="2"/>
</dbReference>
<keyword evidence="6 11" id="KW-1133">Transmembrane helix</keyword>
<dbReference type="SUPFAM" id="SSF55785">
    <property type="entry name" value="PYP-like sensor domain (PAS domain)"/>
    <property type="match status" value="2"/>
</dbReference>
<evidence type="ECO:0000256" key="7">
    <source>
        <dbReference type="ARBA" id="ARBA00023012"/>
    </source>
</evidence>
<dbReference type="InterPro" id="IPR036890">
    <property type="entry name" value="HATPase_C_sf"/>
</dbReference>
<evidence type="ECO:0000256" key="4">
    <source>
        <dbReference type="ARBA" id="ARBA00022553"/>
    </source>
</evidence>
<dbReference type="InterPro" id="IPR013767">
    <property type="entry name" value="PAS_fold"/>
</dbReference>
<feature type="domain" description="HPt" evidence="17">
    <location>
        <begin position="1152"/>
        <end position="1243"/>
    </location>
</feature>
<feature type="domain" description="Histidine kinase" evidence="12">
    <location>
        <begin position="617"/>
        <end position="838"/>
    </location>
</feature>
<dbReference type="NCBIfam" id="TIGR00229">
    <property type="entry name" value="sensory_box"/>
    <property type="match status" value="2"/>
</dbReference>
<dbReference type="PANTHER" id="PTHR45339:SF6">
    <property type="entry name" value="SENSORY HISTIDINE PROTEIN KINASE"/>
    <property type="match status" value="1"/>
</dbReference>
<dbReference type="InterPro" id="IPR003661">
    <property type="entry name" value="HisK_dim/P_dom"/>
</dbReference>
<feature type="modified residue" description="4-aspartylphosphate" evidence="10">
    <location>
        <position position="909"/>
    </location>
</feature>
<evidence type="ECO:0000256" key="3">
    <source>
        <dbReference type="ARBA" id="ARBA00012438"/>
    </source>
</evidence>
<evidence type="ECO:0000256" key="9">
    <source>
        <dbReference type="PROSITE-ProRule" id="PRU00110"/>
    </source>
</evidence>
<dbReference type="Gene3D" id="3.30.565.10">
    <property type="entry name" value="Histidine kinase-like ATPase, C-terminal domain"/>
    <property type="match status" value="1"/>
</dbReference>
<dbReference type="InterPro" id="IPR042240">
    <property type="entry name" value="CHASE_sf"/>
</dbReference>
<dbReference type="InterPro" id="IPR001789">
    <property type="entry name" value="Sig_transdc_resp-reg_receiver"/>
</dbReference>
<evidence type="ECO:0000256" key="8">
    <source>
        <dbReference type="ARBA" id="ARBA00023136"/>
    </source>
</evidence>
<keyword evidence="4 10" id="KW-0597">Phosphoprotein</keyword>
<evidence type="ECO:0000259" key="12">
    <source>
        <dbReference type="PROSITE" id="PS50109"/>
    </source>
</evidence>
<dbReference type="InterPro" id="IPR011006">
    <property type="entry name" value="CheY-like_superfamily"/>
</dbReference>
<proteinExistence type="predicted"/>
<feature type="transmembrane region" description="Helical" evidence="11">
    <location>
        <begin position="316"/>
        <end position="340"/>
    </location>
</feature>
<evidence type="ECO:0000259" key="14">
    <source>
        <dbReference type="PROSITE" id="PS50112"/>
    </source>
</evidence>
<dbReference type="EMBL" id="JADDOJ010000054">
    <property type="protein sequence ID" value="MBE7941553.1"/>
    <property type="molecule type" value="Genomic_DNA"/>
</dbReference>
<dbReference type="CDD" id="cd00082">
    <property type="entry name" value="HisKA"/>
    <property type="match status" value="1"/>
</dbReference>
<dbReference type="SMART" id="SM00091">
    <property type="entry name" value="PAS"/>
    <property type="match status" value="2"/>
</dbReference>
<evidence type="ECO:0000256" key="5">
    <source>
        <dbReference type="ARBA" id="ARBA00022692"/>
    </source>
</evidence>
<dbReference type="SUPFAM" id="SSF47226">
    <property type="entry name" value="Histidine-containing phosphotransfer domain, HPT domain"/>
    <property type="match status" value="1"/>
</dbReference>
<name>A0ABR9SGW4_9BURK</name>
<feature type="domain" description="PAS" evidence="14">
    <location>
        <begin position="482"/>
        <end position="552"/>
    </location>
</feature>
<feature type="modified residue" description="4-aspartylphosphate" evidence="10">
    <location>
        <position position="1050"/>
    </location>
</feature>
<dbReference type="InterPro" id="IPR036097">
    <property type="entry name" value="HisK_dim/P_sf"/>
</dbReference>
<keyword evidence="8 11" id="KW-0472">Membrane</keyword>
<dbReference type="InterPro" id="IPR004358">
    <property type="entry name" value="Sig_transdc_His_kin-like_C"/>
</dbReference>
<dbReference type="Pfam" id="PF00989">
    <property type="entry name" value="PAS"/>
    <property type="match status" value="1"/>
</dbReference>
<dbReference type="InterPro" id="IPR005467">
    <property type="entry name" value="His_kinase_dom"/>
</dbReference>
<evidence type="ECO:0000256" key="11">
    <source>
        <dbReference type="SAM" id="Phobius"/>
    </source>
</evidence>
<dbReference type="InterPro" id="IPR013656">
    <property type="entry name" value="PAS_4"/>
</dbReference>
<keyword evidence="19" id="KW-1185">Reference proteome</keyword>
<evidence type="ECO:0000256" key="10">
    <source>
        <dbReference type="PROSITE-ProRule" id="PRU00169"/>
    </source>
</evidence>
<evidence type="ECO:0000313" key="18">
    <source>
        <dbReference type="EMBL" id="MBE7941553.1"/>
    </source>
</evidence>
<dbReference type="InterPro" id="IPR000014">
    <property type="entry name" value="PAS"/>
</dbReference>
<evidence type="ECO:0000259" key="13">
    <source>
        <dbReference type="PROSITE" id="PS50110"/>
    </source>
</evidence>
<dbReference type="SMART" id="SM00387">
    <property type="entry name" value="HATPase_c"/>
    <property type="match status" value="1"/>
</dbReference>
<dbReference type="PROSITE" id="PS50109">
    <property type="entry name" value="HIS_KIN"/>
    <property type="match status" value="1"/>
</dbReference>
<dbReference type="InterPro" id="IPR035965">
    <property type="entry name" value="PAS-like_dom_sf"/>
</dbReference>
<dbReference type="PANTHER" id="PTHR45339">
    <property type="entry name" value="HYBRID SIGNAL TRANSDUCTION HISTIDINE KINASE J"/>
    <property type="match status" value="1"/>
</dbReference>
<dbReference type="PROSITE" id="PS50894">
    <property type="entry name" value="HPT"/>
    <property type="match status" value="1"/>
</dbReference>
<comment type="catalytic activity">
    <reaction evidence="1">
        <text>ATP + protein L-histidine = ADP + protein N-phospho-L-histidine.</text>
        <dbReference type="EC" id="2.7.13.3"/>
    </reaction>
</comment>
<dbReference type="SUPFAM" id="SSF55874">
    <property type="entry name" value="ATPase domain of HSP90 chaperone/DNA topoisomerase II/histidine kinase"/>
    <property type="match status" value="1"/>
</dbReference>
<dbReference type="Gene3D" id="1.20.120.160">
    <property type="entry name" value="HPT domain"/>
    <property type="match status" value="1"/>
</dbReference>
<dbReference type="PROSITE" id="PS50110">
    <property type="entry name" value="RESPONSE_REGULATORY"/>
    <property type="match status" value="2"/>
</dbReference>
<feature type="domain" description="PAC" evidence="15">
    <location>
        <begin position="429"/>
        <end position="481"/>
    </location>
</feature>
<dbReference type="EC" id="2.7.13.3" evidence="3"/>
<reference evidence="18 19" key="1">
    <citation type="submission" date="2020-10" db="EMBL/GenBank/DDBJ databases">
        <title>Draft genome of Ramlibacter aquaticus LMG 30558.</title>
        <authorList>
            <person name="Props R."/>
        </authorList>
    </citation>
    <scope>NUCLEOTIDE SEQUENCE [LARGE SCALE GENOMIC DNA]</scope>
    <source>
        <strain evidence="18 19">LMG 30558</strain>
    </source>
</reference>
<dbReference type="Proteomes" id="UP000715965">
    <property type="component" value="Unassembled WGS sequence"/>
</dbReference>
<evidence type="ECO:0000259" key="16">
    <source>
        <dbReference type="PROSITE" id="PS50839"/>
    </source>
</evidence>
<dbReference type="PROSITE" id="PS50839">
    <property type="entry name" value="CHASE"/>
    <property type="match status" value="1"/>
</dbReference>
<gene>
    <name evidence="18" type="ORF">IM725_13320</name>
</gene>
<dbReference type="CDD" id="cd00088">
    <property type="entry name" value="HPT"/>
    <property type="match status" value="1"/>
</dbReference>
<feature type="domain" description="PAS" evidence="14">
    <location>
        <begin position="356"/>
        <end position="401"/>
    </location>
</feature>
<feature type="domain" description="Response regulatory" evidence="13">
    <location>
        <begin position="1000"/>
        <end position="1117"/>
    </location>
</feature>
<dbReference type="SUPFAM" id="SSF47384">
    <property type="entry name" value="Homodimeric domain of signal transducing histidine kinase"/>
    <property type="match status" value="1"/>
</dbReference>
<dbReference type="Pfam" id="PF01627">
    <property type="entry name" value="Hpt"/>
    <property type="match status" value="1"/>
</dbReference>
<accession>A0ABR9SGW4</accession>
<dbReference type="Pfam" id="PF02518">
    <property type="entry name" value="HATPase_c"/>
    <property type="match status" value="1"/>
</dbReference>
<dbReference type="PROSITE" id="PS50112">
    <property type="entry name" value="PAS"/>
    <property type="match status" value="2"/>
</dbReference>
<comment type="caution">
    <text evidence="18">The sequence shown here is derived from an EMBL/GenBank/DDBJ whole genome shotgun (WGS) entry which is preliminary data.</text>
</comment>
<feature type="modified residue" description="Phosphohistidine" evidence="9">
    <location>
        <position position="1191"/>
    </location>
</feature>
<feature type="domain" description="Response regulatory" evidence="13">
    <location>
        <begin position="855"/>
        <end position="981"/>
    </location>
</feature>
<feature type="domain" description="PAC" evidence="15">
    <location>
        <begin position="554"/>
        <end position="606"/>
    </location>
</feature>
<dbReference type="Pfam" id="PF03924">
    <property type="entry name" value="CHASE"/>
    <property type="match status" value="1"/>
</dbReference>
<dbReference type="InterPro" id="IPR036641">
    <property type="entry name" value="HPT_dom_sf"/>
</dbReference>
<dbReference type="SMART" id="SM00448">
    <property type="entry name" value="REC"/>
    <property type="match status" value="2"/>
</dbReference>
<dbReference type="SMART" id="SM00388">
    <property type="entry name" value="HisKA"/>
    <property type="match status" value="1"/>
</dbReference>
<evidence type="ECO:0000259" key="17">
    <source>
        <dbReference type="PROSITE" id="PS50894"/>
    </source>
</evidence>
<dbReference type="CDD" id="cd16922">
    <property type="entry name" value="HATPase_EvgS-ArcB-TorS-like"/>
    <property type="match status" value="1"/>
</dbReference>
<dbReference type="Gene3D" id="3.40.50.2300">
    <property type="match status" value="2"/>
</dbReference>
<comment type="subcellular location">
    <subcellularLocation>
        <location evidence="2">Membrane</location>
    </subcellularLocation>
</comment>
<evidence type="ECO:0000256" key="2">
    <source>
        <dbReference type="ARBA" id="ARBA00004370"/>
    </source>
</evidence>
<dbReference type="SMART" id="SM00086">
    <property type="entry name" value="PAC"/>
    <property type="match status" value="2"/>
</dbReference>